<evidence type="ECO:0000313" key="3">
    <source>
        <dbReference type="Proteomes" id="UP001390339"/>
    </source>
</evidence>
<comment type="caution">
    <text evidence="2">The sequence shown here is derived from an EMBL/GenBank/DDBJ whole genome shotgun (WGS) entry which is preliminary data.</text>
</comment>
<sequence>MEIPREFQCSINLASNGALSNESRLAATEDYSAVHLDLAQPRLGLGEDEAQLLLVDADTIIHSAADFSFLKAYEALRNVSVGSTRELRGSLHRSDALRVTASVGAVLIVAVGSDDLGVVPVLEPESLAGHRADSVDGYIASKRVSKVLFEKAAGQIGLPVRIYRPSRITWPNAPTLDIVHSILIISREMGTLPNMTGWSGSFDFVSAGKVADEVVRGIKEAPKPGAPDYSHPAGELVVPVTDIVKYLEREKGYRYHEVDRATWVQKVGSEHSMSELVAGYLSQILEEGGMSIFPRLRSMAGI</sequence>
<dbReference type="EMBL" id="JAPCWZ010000005">
    <property type="protein sequence ID" value="KAK8862831.1"/>
    <property type="molecule type" value="Genomic_DNA"/>
</dbReference>
<evidence type="ECO:0000259" key="1">
    <source>
        <dbReference type="Pfam" id="PF07993"/>
    </source>
</evidence>
<dbReference type="SUPFAM" id="SSF51735">
    <property type="entry name" value="NAD(P)-binding Rossmann-fold domains"/>
    <property type="match status" value="1"/>
</dbReference>
<keyword evidence="3" id="KW-1185">Reference proteome</keyword>
<dbReference type="InterPro" id="IPR036291">
    <property type="entry name" value="NAD(P)-bd_dom_sf"/>
</dbReference>
<proteinExistence type="predicted"/>
<reference evidence="2 3" key="1">
    <citation type="journal article" date="2024" name="IMA Fungus">
        <title>Apiospora arundinis, a panoply of carbohydrate-active enzymes and secondary metabolites.</title>
        <authorList>
            <person name="Sorensen T."/>
            <person name="Petersen C."/>
            <person name="Muurmann A.T."/>
            <person name="Christiansen J.V."/>
            <person name="Brundto M.L."/>
            <person name="Overgaard C.K."/>
            <person name="Boysen A.T."/>
            <person name="Wollenberg R.D."/>
            <person name="Larsen T.O."/>
            <person name="Sorensen J.L."/>
            <person name="Nielsen K.L."/>
            <person name="Sondergaard T.E."/>
        </authorList>
    </citation>
    <scope>NUCLEOTIDE SEQUENCE [LARGE SCALE GENOMIC DNA]</scope>
    <source>
        <strain evidence="2 3">AAU 773</strain>
    </source>
</reference>
<dbReference type="Proteomes" id="UP001390339">
    <property type="component" value="Unassembled WGS sequence"/>
</dbReference>
<organism evidence="2 3">
    <name type="scientific">Apiospora arundinis</name>
    <dbReference type="NCBI Taxonomy" id="335852"/>
    <lineage>
        <taxon>Eukaryota</taxon>
        <taxon>Fungi</taxon>
        <taxon>Dikarya</taxon>
        <taxon>Ascomycota</taxon>
        <taxon>Pezizomycotina</taxon>
        <taxon>Sordariomycetes</taxon>
        <taxon>Xylariomycetidae</taxon>
        <taxon>Amphisphaeriales</taxon>
        <taxon>Apiosporaceae</taxon>
        <taxon>Apiospora</taxon>
    </lineage>
</organism>
<dbReference type="Gene3D" id="3.40.50.720">
    <property type="entry name" value="NAD(P)-binding Rossmann-like Domain"/>
    <property type="match status" value="1"/>
</dbReference>
<name>A0ABR2IGY7_9PEZI</name>
<protein>
    <submittedName>
        <fullName evidence="2">Bifunctional polyketide synthase/nonribosomal peptide synthetase phmA</fullName>
    </submittedName>
</protein>
<gene>
    <name evidence="2" type="ORF">PGQ11_009066</name>
</gene>
<evidence type="ECO:0000313" key="2">
    <source>
        <dbReference type="EMBL" id="KAK8862831.1"/>
    </source>
</evidence>
<feature type="domain" description="Thioester reductase (TE)" evidence="1">
    <location>
        <begin position="26"/>
        <end position="211"/>
    </location>
</feature>
<accession>A0ABR2IGY7</accession>
<dbReference type="InterPro" id="IPR013120">
    <property type="entry name" value="FAR_NAD-bd"/>
</dbReference>
<dbReference type="Pfam" id="PF07993">
    <property type="entry name" value="NAD_binding_4"/>
    <property type="match status" value="1"/>
</dbReference>